<dbReference type="InterPro" id="IPR035965">
    <property type="entry name" value="PAS-like_dom_sf"/>
</dbReference>
<protein>
    <recommendedName>
        <fullName evidence="1">diguanylate cyclase</fullName>
        <ecNumber evidence="1">2.7.7.65</ecNumber>
    </recommendedName>
</protein>
<keyword evidence="6" id="KW-0808">Transferase</keyword>
<comment type="caution">
    <text evidence="6">The sequence shown here is derived from an EMBL/GenBank/DDBJ whole genome shotgun (WGS) entry which is preliminary data.</text>
</comment>
<dbReference type="Proteomes" id="UP001607151">
    <property type="component" value="Unassembled WGS sequence"/>
</dbReference>
<dbReference type="InterPro" id="IPR000014">
    <property type="entry name" value="PAS"/>
</dbReference>
<dbReference type="SMART" id="SM00267">
    <property type="entry name" value="GGDEF"/>
    <property type="match status" value="1"/>
</dbReference>
<keyword evidence="6" id="KW-0548">Nucleotidyltransferase</keyword>
<evidence type="ECO:0000313" key="6">
    <source>
        <dbReference type="EMBL" id="MFH0264855.1"/>
    </source>
</evidence>
<evidence type="ECO:0000313" key="7">
    <source>
        <dbReference type="Proteomes" id="UP001607151"/>
    </source>
</evidence>
<dbReference type="Pfam" id="PF01590">
    <property type="entry name" value="GAF"/>
    <property type="match status" value="1"/>
</dbReference>
<evidence type="ECO:0000259" key="5">
    <source>
        <dbReference type="PROSITE" id="PS50887"/>
    </source>
</evidence>
<comment type="catalytic activity">
    <reaction evidence="2">
        <text>2 GTP = 3',3'-c-di-GMP + 2 diphosphate</text>
        <dbReference type="Rhea" id="RHEA:24898"/>
        <dbReference type="ChEBI" id="CHEBI:33019"/>
        <dbReference type="ChEBI" id="CHEBI:37565"/>
        <dbReference type="ChEBI" id="CHEBI:58805"/>
        <dbReference type="EC" id="2.7.7.65"/>
    </reaction>
</comment>
<dbReference type="SUPFAM" id="SSF55781">
    <property type="entry name" value="GAF domain-like"/>
    <property type="match status" value="1"/>
</dbReference>
<dbReference type="InterPro" id="IPR000700">
    <property type="entry name" value="PAS-assoc_C"/>
</dbReference>
<dbReference type="SUPFAM" id="SSF55073">
    <property type="entry name" value="Nucleotide cyclase"/>
    <property type="match status" value="1"/>
</dbReference>
<dbReference type="EMBL" id="JBIHSN010000002">
    <property type="protein sequence ID" value="MFH0264855.1"/>
    <property type="molecule type" value="Genomic_DNA"/>
</dbReference>
<sequence length="462" mass="52339">MQEKQTVDLDVQTLSLVFEHIDIAAVIASISREIVAINKAAEVLFGYENSEVVNQSTRMLYATDVEYTLQGQQRYYERSRLLNDVYNTEYKRKSGKVFTGQTSAGAIKNNAGEALFFIALIKDDSARTAAEEALNQLHSITSSRELDFEQRVSAILRLGAEHFELPIGIFSKIEGNEYEIKQAIHPDNQLEIGMRFDLDLTYCWHVYHSNKVEGFHHVAQSEIRHHPCYKAFQLEAYIGAPIFVDGKPYGTLNFSSPTPVRPFINQDYELIRLFSEWVGHEIARNNDFQELELAHKTMERMANTDFLTGLANRACSEKALAHYIELNQKKNTALSVAILDFDYFKSINDKYGHPVGDEVLKLFAQGVNALDAEDCHYGRWGGEEFIAIYVNHSVEQASHQLEALRHYIVSHPVFHNELAVSATVSGGLTQYQSGECSDSILNRADALLYKAKRDGRNRIEIG</sequence>
<proteinExistence type="predicted"/>
<dbReference type="Pfam" id="PF00990">
    <property type="entry name" value="GGDEF"/>
    <property type="match status" value="1"/>
</dbReference>
<evidence type="ECO:0000256" key="2">
    <source>
        <dbReference type="ARBA" id="ARBA00034247"/>
    </source>
</evidence>
<keyword evidence="7" id="KW-1185">Reference proteome</keyword>
<dbReference type="SMART" id="SM00065">
    <property type="entry name" value="GAF"/>
    <property type="match status" value="1"/>
</dbReference>
<dbReference type="InterPro" id="IPR000160">
    <property type="entry name" value="GGDEF_dom"/>
</dbReference>
<dbReference type="NCBIfam" id="TIGR00229">
    <property type="entry name" value="sensory_box"/>
    <property type="match status" value="1"/>
</dbReference>
<dbReference type="InterPro" id="IPR029787">
    <property type="entry name" value="Nucleotide_cyclase"/>
</dbReference>
<feature type="domain" description="PAS" evidence="3">
    <location>
        <begin position="10"/>
        <end position="79"/>
    </location>
</feature>
<evidence type="ECO:0000259" key="3">
    <source>
        <dbReference type="PROSITE" id="PS50112"/>
    </source>
</evidence>
<dbReference type="NCBIfam" id="TIGR00254">
    <property type="entry name" value="GGDEF"/>
    <property type="match status" value="1"/>
</dbReference>
<organism evidence="6 7">
    <name type="scientific">Vibrio rumoiensis</name>
    <dbReference type="NCBI Taxonomy" id="76258"/>
    <lineage>
        <taxon>Bacteria</taxon>
        <taxon>Pseudomonadati</taxon>
        <taxon>Pseudomonadota</taxon>
        <taxon>Gammaproteobacteria</taxon>
        <taxon>Vibrionales</taxon>
        <taxon>Vibrionaceae</taxon>
        <taxon>Vibrio</taxon>
    </lineage>
</organism>
<dbReference type="PROSITE" id="PS50113">
    <property type="entry name" value="PAC"/>
    <property type="match status" value="1"/>
</dbReference>
<dbReference type="InterPro" id="IPR029016">
    <property type="entry name" value="GAF-like_dom_sf"/>
</dbReference>
<dbReference type="InterPro" id="IPR003018">
    <property type="entry name" value="GAF"/>
</dbReference>
<dbReference type="PROSITE" id="PS50112">
    <property type="entry name" value="PAS"/>
    <property type="match status" value="1"/>
</dbReference>
<dbReference type="RefSeq" id="WP_089140175.1">
    <property type="nucleotide sequence ID" value="NZ_AP018685.1"/>
</dbReference>
<dbReference type="InterPro" id="IPR050469">
    <property type="entry name" value="Diguanylate_Cyclase"/>
</dbReference>
<dbReference type="PANTHER" id="PTHR45138:SF9">
    <property type="entry name" value="DIGUANYLATE CYCLASE DGCM-RELATED"/>
    <property type="match status" value="1"/>
</dbReference>
<feature type="domain" description="PAC" evidence="4">
    <location>
        <begin position="84"/>
        <end position="136"/>
    </location>
</feature>
<name>A0ABW7IUX3_9VIBR</name>
<reference evidence="6 7" key="1">
    <citation type="submission" date="2024-10" db="EMBL/GenBank/DDBJ databases">
        <authorList>
            <person name="Yibar A."/>
            <person name="Saticioglu I.B."/>
            <person name="Duman M."/>
            <person name="Ajmi N."/>
            <person name="Gurler F."/>
            <person name="Ay H."/>
            <person name="Onuk E."/>
            <person name="Guler S."/>
            <person name="Romalde J.L."/>
        </authorList>
    </citation>
    <scope>NUCLEOTIDE SEQUENCE [LARGE SCALE GENOMIC DNA]</scope>
    <source>
        <strain evidence="6 7">14-MA-B</strain>
    </source>
</reference>
<dbReference type="SMART" id="SM00091">
    <property type="entry name" value="PAS"/>
    <property type="match status" value="1"/>
</dbReference>
<dbReference type="InterPro" id="IPR043128">
    <property type="entry name" value="Rev_trsase/Diguanyl_cyclase"/>
</dbReference>
<dbReference type="Gene3D" id="3.30.450.20">
    <property type="entry name" value="PAS domain"/>
    <property type="match status" value="1"/>
</dbReference>
<dbReference type="Gene3D" id="3.30.70.270">
    <property type="match status" value="1"/>
</dbReference>
<evidence type="ECO:0000259" key="4">
    <source>
        <dbReference type="PROSITE" id="PS50113"/>
    </source>
</evidence>
<dbReference type="PANTHER" id="PTHR45138">
    <property type="entry name" value="REGULATORY COMPONENTS OF SENSORY TRANSDUCTION SYSTEM"/>
    <property type="match status" value="1"/>
</dbReference>
<dbReference type="Pfam" id="PF13426">
    <property type="entry name" value="PAS_9"/>
    <property type="match status" value="1"/>
</dbReference>
<dbReference type="CDD" id="cd00130">
    <property type="entry name" value="PAS"/>
    <property type="match status" value="1"/>
</dbReference>
<dbReference type="SUPFAM" id="SSF55785">
    <property type="entry name" value="PYP-like sensor domain (PAS domain)"/>
    <property type="match status" value="1"/>
</dbReference>
<dbReference type="PROSITE" id="PS50887">
    <property type="entry name" value="GGDEF"/>
    <property type="match status" value="1"/>
</dbReference>
<dbReference type="GO" id="GO:0052621">
    <property type="term" value="F:diguanylate cyclase activity"/>
    <property type="evidence" value="ECO:0007669"/>
    <property type="project" value="UniProtKB-EC"/>
</dbReference>
<evidence type="ECO:0000256" key="1">
    <source>
        <dbReference type="ARBA" id="ARBA00012528"/>
    </source>
</evidence>
<dbReference type="EC" id="2.7.7.65" evidence="1"/>
<feature type="domain" description="GGDEF" evidence="5">
    <location>
        <begin position="332"/>
        <end position="462"/>
    </location>
</feature>
<accession>A0ABW7IUX3</accession>
<dbReference type="Gene3D" id="3.30.450.40">
    <property type="match status" value="1"/>
</dbReference>
<gene>
    <name evidence="6" type="ORF">ACGRQ9_04995</name>
</gene>
<dbReference type="CDD" id="cd01949">
    <property type="entry name" value="GGDEF"/>
    <property type="match status" value="1"/>
</dbReference>